<name>A0ABT0WDR7_9BACI</name>
<sequence>MPIPKTIEELDEIKEECMKMVNKRAAVSGLISVVPMPGVDVVADVKLLRNSWKKSVRSSD</sequence>
<reference evidence="1 2" key="1">
    <citation type="submission" date="2022-06" db="EMBL/GenBank/DDBJ databases">
        <authorList>
            <person name="Jeon C.O."/>
        </authorList>
    </citation>
    <scope>NUCLEOTIDE SEQUENCE [LARGE SCALE GENOMIC DNA]</scope>
    <source>
        <strain evidence="1 2">KCTC 13943</strain>
    </source>
</reference>
<comment type="caution">
    <text evidence="1">The sequence shown here is derived from an EMBL/GenBank/DDBJ whole genome shotgun (WGS) entry which is preliminary data.</text>
</comment>
<keyword evidence="2" id="KW-1185">Reference proteome</keyword>
<accession>A0ABT0WDR7</accession>
<evidence type="ECO:0000313" key="1">
    <source>
        <dbReference type="EMBL" id="MCM2534462.1"/>
    </source>
</evidence>
<dbReference type="Proteomes" id="UP001523262">
    <property type="component" value="Unassembled WGS sequence"/>
</dbReference>
<gene>
    <name evidence="1" type="ORF">NDK43_21630</name>
</gene>
<proteinExistence type="predicted"/>
<evidence type="ECO:0000313" key="2">
    <source>
        <dbReference type="Proteomes" id="UP001523262"/>
    </source>
</evidence>
<organism evidence="1 2">
    <name type="scientific">Neobacillus pocheonensis</name>
    <dbReference type="NCBI Taxonomy" id="363869"/>
    <lineage>
        <taxon>Bacteria</taxon>
        <taxon>Bacillati</taxon>
        <taxon>Bacillota</taxon>
        <taxon>Bacilli</taxon>
        <taxon>Bacillales</taxon>
        <taxon>Bacillaceae</taxon>
        <taxon>Neobacillus</taxon>
    </lineage>
</organism>
<dbReference type="EMBL" id="JAMQCR010000002">
    <property type="protein sequence ID" value="MCM2534462.1"/>
    <property type="molecule type" value="Genomic_DNA"/>
</dbReference>
<protein>
    <submittedName>
        <fullName evidence="1">Uncharacterized protein</fullName>
    </submittedName>
</protein>